<feature type="domain" description="Nudix hydrolase" evidence="22">
    <location>
        <begin position="13"/>
        <end position="140"/>
    </location>
</feature>
<comment type="cofactor">
    <cofactor evidence="1">
        <name>Mg(2+)</name>
        <dbReference type="ChEBI" id="CHEBI:18420"/>
    </cofactor>
</comment>
<evidence type="ECO:0000256" key="15">
    <source>
        <dbReference type="ARBA" id="ARBA00030682"/>
    </source>
</evidence>
<sequence length="164" mass="19247">MKLADHKKTVKIPLRQATLCFLVRGNEVLLARKKRGFAEGKINGVGGKVNDRESVEEAAIRETREEIDVDIKILVKVAELDFYFSHNPDWNQKVIVFEVREWEGEPKESEEMDPSWYSFDKIPYDSMWVDDILWLPNVLEGKKLNAEFLFNEKEEIIDYLIEEI</sequence>
<comment type="catalytic activity">
    <reaction evidence="10">
        <text>2-oxo-ATP + H2O = 2-oxo-AMP + diphosphate + H(+)</text>
        <dbReference type="Rhea" id="RHEA:67392"/>
        <dbReference type="ChEBI" id="CHEBI:15377"/>
        <dbReference type="ChEBI" id="CHEBI:15378"/>
        <dbReference type="ChEBI" id="CHEBI:33019"/>
        <dbReference type="ChEBI" id="CHEBI:71395"/>
        <dbReference type="ChEBI" id="CHEBI:172878"/>
    </reaction>
    <physiologicalReaction direction="left-to-right" evidence="10">
        <dbReference type="Rhea" id="RHEA:67393"/>
    </physiologicalReaction>
</comment>
<evidence type="ECO:0000256" key="8">
    <source>
        <dbReference type="ARBA" id="ARBA00024459"/>
    </source>
</evidence>
<evidence type="ECO:0000256" key="12">
    <source>
        <dbReference type="ARBA" id="ARBA00026218"/>
    </source>
</evidence>
<dbReference type="InterPro" id="IPR015797">
    <property type="entry name" value="NUDIX_hydrolase-like_dom_sf"/>
</dbReference>
<dbReference type="AlphaFoldDB" id="A0A1F7XXZ6"/>
<evidence type="ECO:0000256" key="18">
    <source>
        <dbReference type="ARBA" id="ARBA00048002"/>
    </source>
</evidence>
<gene>
    <name evidence="23" type="ORF">A2771_02270</name>
</gene>
<evidence type="ECO:0000256" key="2">
    <source>
        <dbReference type="ARBA" id="ARBA00005582"/>
    </source>
</evidence>
<evidence type="ECO:0000256" key="16">
    <source>
        <dbReference type="ARBA" id="ARBA00031927"/>
    </source>
</evidence>
<evidence type="ECO:0000256" key="3">
    <source>
        <dbReference type="ARBA" id="ARBA00011245"/>
    </source>
</evidence>
<dbReference type="InterPro" id="IPR003563">
    <property type="entry name" value="8ODP"/>
</dbReference>
<comment type="catalytic activity">
    <reaction evidence="20">
        <text>N(6)-methyl-dATP + H2O = N(6)-methyl-dAMP + diphosphate + H(+)</text>
        <dbReference type="Rhea" id="RHEA:67604"/>
        <dbReference type="ChEBI" id="CHEBI:15377"/>
        <dbReference type="ChEBI" id="CHEBI:15378"/>
        <dbReference type="ChEBI" id="CHEBI:33019"/>
        <dbReference type="ChEBI" id="CHEBI:169976"/>
        <dbReference type="ChEBI" id="CHEBI:172872"/>
    </reaction>
    <physiologicalReaction direction="left-to-right" evidence="20">
        <dbReference type="Rhea" id="RHEA:67605"/>
    </physiologicalReaction>
</comment>
<evidence type="ECO:0000256" key="19">
    <source>
        <dbReference type="ARBA" id="ARBA00048894"/>
    </source>
</evidence>
<dbReference type="Pfam" id="PF00293">
    <property type="entry name" value="NUDIX"/>
    <property type="match status" value="1"/>
</dbReference>
<evidence type="ECO:0000256" key="5">
    <source>
        <dbReference type="ARBA" id="ARBA00022801"/>
    </source>
</evidence>
<evidence type="ECO:0000256" key="13">
    <source>
        <dbReference type="ARBA" id="ARBA00029673"/>
    </source>
</evidence>
<reference evidence="23 24" key="1">
    <citation type="journal article" date="2016" name="Nat. Commun.">
        <title>Thousands of microbial genomes shed light on interconnected biogeochemical processes in an aquifer system.</title>
        <authorList>
            <person name="Anantharaman K."/>
            <person name="Brown C.T."/>
            <person name="Hug L.A."/>
            <person name="Sharon I."/>
            <person name="Castelle C.J."/>
            <person name="Probst A.J."/>
            <person name="Thomas B.C."/>
            <person name="Singh A."/>
            <person name="Wilkins M.J."/>
            <person name="Karaoz U."/>
            <person name="Brodie E.L."/>
            <person name="Williams K.H."/>
            <person name="Hubbard S.S."/>
            <person name="Banfield J.F."/>
        </authorList>
    </citation>
    <scope>NUCLEOTIDE SEQUENCE [LARGE SCALE GENOMIC DNA]</scope>
</reference>
<dbReference type="SUPFAM" id="SSF55811">
    <property type="entry name" value="Nudix"/>
    <property type="match status" value="1"/>
</dbReference>
<evidence type="ECO:0000256" key="20">
    <source>
        <dbReference type="ARBA" id="ARBA00049032"/>
    </source>
</evidence>
<comment type="function">
    <text evidence="21">Oxidized purine nucleoside triphosphate hydrolase which is a prominent sanitizer of the oxidized nucleotide pool. Catalyzes the hydrolysis of 2-oxo-dATP (2-hydroxy-dATP) into 2-oxo-dAMP. Also has a significant hydrolase activity toward 2-oxo-ATP, 8-oxo-dGTP and 8-oxo-dATP. Through the hydrolysis of oxidized purine nucleoside triphosphates, prevents their incorporation into DNA and the subsequent transversions A:T to C:G and G:C to T:A. Also catalyzes the hydrolysis of methylated purine nucleoside triphosphate preventing their integration into DNA. Through this antimutagenic activity protects cells from oxidative stress.</text>
</comment>
<evidence type="ECO:0000256" key="1">
    <source>
        <dbReference type="ARBA" id="ARBA00001946"/>
    </source>
</evidence>
<dbReference type="PROSITE" id="PS51462">
    <property type="entry name" value="NUDIX"/>
    <property type="match status" value="1"/>
</dbReference>
<dbReference type="PANTHER" id="PTHR43758:SF2">
    <property type="entry name" value="OXIDIZED PURINE NUCLEOSIDE TRIPHOSPHATE HYDROLASE"/>
    <property type="match status" value="1"/>
</dbReference>
<evidence type="ECO:0000256" key="14">
    <source>
        <dbReference type="ARBA" id="ARBA00030634"/>
    </source>
</evidence>
<comment type="catalytic activity">
    <reaction evidence="18">
        <text>N(6)-methyl-ATP + H2O = N(6)-methyl-AMP + diphosphate + H(+)</text>
        <dbReference type="Rhea" id="RHEA:67608"/>
        <dbReference type="ChEBI" id="CHEBI:15377"/>
        <dbReference type="ChEBI" id="CHEBI:15378"/>
        <dbReference type="ChEBI" id="CHEBI:33019"/>
        <dbReference type="ChEBI" id="CHEBI:144842"/>
        <dbReference type="ChEBI" id="CHEBI:172873"/>
    </reaction>
    <physiologicalReaction direction="left-to-right" evidence="18">
        <dbReference type="Rhea" id="RHEA:67609"/>
    </physiologicalReaction>
</comment>
<comment type="catalytic activity">
    <reaction evidence="8">
        <text>2-oxo-dATP + H2O = 2-oxo-dAMP + diphosphate + H(+)</text>
        <dbReference type="Rhea" id="RHEA:31583"/>
        <dbReference type="ChEBI" id="CHEBI:15377"/>
        <dbReference type="ChEBI" id="CHEBI:15378"/>
        <dbReference type="ChEBI" id="CHEBI:33019"/>
        <dbReference type="ChEBI" id="CHEBI:63212"/>
        <dbReference type="ChEBI" id="CHEBI:77897"/>
        <dbReference type="EC" id="3.6.1.56"/>
    </reaction>
    <physiologicalReaction direction="left-to-right" evidence="8">
        <dbReference type="Rhea" id="RHEA:31584"/>
    </physiologicalReaction>
</comment>
<dbReference type="PROSITE" id="PS00893">
    <property type="entry name" value="NUDIX_BOX"/>
    <property type="match status" value="1"/>
</dbReference>
<comment type="subunit">
    <text evidence="3">Monomer.</text>
</comment>
<dbReference type="GO" id="GO:0005737">
    <property type="term" value="C:cytoplasm"/>
    <property type="evidence" value="ECO:0007669"/>
    <property type="project" value="TreeGrafter"/>
</dbReference>
<dbReference type="Proteomes" id="UP000176741">
    <property type="component" value="Unassembled WGS sequence"/>
</dbReference>
<dbReference type="Gene3D" id="3.90.79.10">
    <property type="entry name" value="Nucleoside Triphosphate Pyrophosphohydrolase"/>
    <property type="match status" value="1"/>
</dbReference>
<comment type="similarity">
    <text evidence="2">Belongs to the Nudix hydrolase family.</text>
</comment>
<dbReference type="PANTHER" id="PTHR43758">
    <property type="entry name" value="7,8-DIHYDRO-8-OXOGUANINE TRIPHOSPHATASE"/>
    <property type="match status" value="1"/>
</dbReference>
<dbReference type="EC" id="3.6.1.56" evidence="11"/>
<dbReference type="GO" id="GO:0008828">
    <property type="term" value="F:dATP diphosphatase activity"/>
    <property type="evidence" value="ECO:0007669"/>
    <property type="project" value="UniProtKB-EC"/>
</dbReference>
<evidence type="ECO:0000313" key="24">
    <source>
        <dbReference type="Proteomes" id="UP000176741"/>
    </source>
</evidence>
<dbReference type="GO" id="GO:0042262">
    <property type="term" value="P:DNA protection"/>
    <property type="evidence" value="ECO:0007669"/>
    <property type="project" value="InterPro"/>
</dbReference>
<keyword evidence="5" id="KW-0378">Hydrolase</keyword>
<evidence type="ECO:0000256" key="6">
    <source>
        <dbReference type="ARBA" id="ARBA00022842"/>
    </source>
</evidence>
<evidence type="ECO:0000256" key="11">
    <source>
        <dbReference type="ARBA" id="ARBA00026103"/>
    </source>
</evidence>
<keyword evidence="4" id="KW-0479">Metal-binding</keyword>
<comment type="catalytic activity">
    <reaction evidence="7">
        <text>8-oxo-dATP + H2O = 8-oxo-dAMP + diphosphate + H(+)</text>
        <dbReference type="Rhea" id="RHEA:65396"/>
        <dbReference type="ChEBI" id="CHEBI:15377"/>
        <dbReference type="ChEBI" id="CHEBI:15378"/>
        <dbReference type="ChEBI" id="CHEBI:33019"/>
        <dbReference type="ChEBI" id="CHEBI:71361"/>
        <dbReference type="ChEBI" id="CHEBI:172871"/>
    </reaction>
    <physiologicalReaction direction="left-to-right" evidence="7">
        <dbReference type="Rhea" id="RHEA:65397"/>
    </physiologicalReaction>
</comment>
<evidence type="ECO:0000256" key="17">
    <source>
        <dbReference type="ARBA" id="ARBA00032071"/>
    </source>
</evidence>
<proteinExistence type="inferred from homology"/>
<protein>
    <recommendedName>
        <fullName evidence="12">Oxidized purine nucleoside triphosphate hydrolase</fullName>
        <ecNumber evidence="11">3.6.1.56</ecNumber>
    </recommendedName>
    <alternativeName>
        <fullName evidence="16">2-hydroxy-dATP diphosphatase</fullName>
    </alternativeName>
    <alternativeName>
        <fullName evidence="15">7,8-dihydro-8-oxoguanine triphosphatase</fullName>
    </alternativeName>
    <alternativeName>
        <fullName evidence="14">8-oxo-dGTPase</fullName>
    </alternativeName>
    <alternativeName>
        <fullName evidence="17">Methylated purine nucleoside triphosphate hydrolase</fullName>
    </alternativeName>
    <alternativeName>
        <fullName evidence="13">Nucleoside diphosphate-linked moiety X motif 1</fullName>
    </alternativeName>
</protein>
<dbReference type="CDD" id="cd03427">
    <property type="entry name" value="NUDIX_MTH1_Nudt1"/>
    <property type="match status" value="1"/>
</dbReference>
<comment type="catalytic activity">
    <reaction evidence="9">
        <text>8-oxo-dGTP + H2O = 8-oxo-dGMP + diphosphate + H(+)</text>
        <dbReference type="Rhea" id="RHEA:31575"/>
        <dbReference type="ChEBI" id="CHEBI:15377"/>
        <dbReference type="ChEBI" id="CHEBI:15378"/>
        <dbReference type="ChEBI" id="CHEBI:33019"/>
        <dbReference type="ChEBI" id="CHEBI:63224"/>
        <dbReference type="ChEBI" id="CHEBI:77896"/>
    </reaction>
    <physiologicalReaction direction="left-to-right" evidence="9">
        <dbReference type="Rhea" id="RHEA:31576"/>
    </physiologicalReaction>
</comment>
<comment type="catalytic activity">
    <reaction evidence="19">
        <text>O(6)-methyl-dGTP + H2O = O(6)-methyl-dGMP + diphosphate + H(+)</text>
        <dbReference type="Rhea" id="RHEA:67600"/>
        <dbReference type="ChEBI" id="CHEBI:15377"/>
        <dbReference type="ChEBI" id="CHEBI:15378"/>
        <dbReference type="ChEBI" id="CHEBI:33019"/>
        <dbReference type="ChEBI" id="CHEBI:169974"/>
        <dbReference type="ChEBI" id="CHEBI:169975"/>
    </reaction>
    <physiologicalReaction direction="left-to-right" evidence="19">
        <dbReference type="Rhea" id="RHEA:67601"/>
    </physiologicalReaction>
</comment>
<evidence type="ECO:0000256" key="7">
    <source>
        <dbReference type="ARBA" id="ARBA00024448"/>
    </source>
</evidence>
<comment type="caution">
    <text evidence="23">The sequence shown here is derived from an EMBL/GenBank/DDBJ whole genome shotgun (WGS) entry which is preliminary data.</text>
</comment>
<keyword evidence="6" id="KW-0460">Magnesium</keyword>
<dbReference type="InterPro" id="IPR000086">
    <property type="entry name" value="NUDIX_hydrolase_dom"/>
</dbReference>
<evidence type="ECO:0000256" key="9">
    <source>
        <dbReference type="ARBA" id="ARBA00024486"/>
    </source>
</evidence>
<name>A0A1F7XXZ6_9BACT</name>
<evidence type="ECO:0000256" key="21">
    <source>
        <dbReference type="ARBA" id="ARBA00053094"/>
    </source>
</evidence>
<accession>A0A1F7XXZ6</accession>
<organism evidence="23 24">
    <name type="scientific">Candidatus Woesebacteria bacterium RIFCSPHIGHO2_01_FULL_38_26b</name>
    <dbReference type="NCBI Taxonomy" id="1802491"/>
    <lineage>
        <taxon>Bacteria</taxon>
        <taxon>Candidatus Woeseibacteriota</taxon>
    </lineage>
</organism>
<evidence type="ECO:0000259" key="22">
    <source>
        <dbReference type="PROSITE" id="PS51462"/>
    </source>
</evidence>
<evidence type="ECO:0000256" key="10">
    <source>
        <dbReference type="ARBA" id="ARBA00024596"/>
    </source>
</evidence>
<evidence type="ECO:0000313" key="23">
    <source>
        <dbReference type="EMBL" id="OGM19903.1"/>
    </source>
</evidence>
<dbReference type="GO" id="GO:0046872">
    <property type="term" value="F:metal ion binding"/>
    <property type="evidence" value="ECO:0007669"/>
    <property type="project" value="UniProtKB-KW"/>
</dbReference>
<dbReference type="EMBL" id="MGGD01000051">
    <property type="protein sequence ID" value="OGM19903.1"/>
    <property type="molecule type" value="Genomic_DNA"/>
</dbReference>
<dbReference type="InterPro" id="IPR020084">
    <property type="entry name" value="NUDIX_hydrolase_CS"/>
</dbReference>
<dbReference type="PRINTS" id="PR01403">
    <property type="entry name" value="8OXTPHPHTASE"/>
</dbReference>
<dbReference type="GO" id="GO:0008413">
    <property type="term" value="F:8-oxo-7,8-dihydroguanosine triphosphate pyrophosphatase activity"/>
    <property type="evidence" value="ECO:0007669"/>
    <property type="project" value="InterPro"/>
</dbReference>
<evidence type="ECO:0000256" key="4">
    <source>
        <dbReference type="ARBA" id="ARBA00022723"/>
    </source>
</evidence>